<dbReference type="RefSeq" id="WP_084639217.1">
    <property type="nucleotide sequence ID" value="NZ_FPIY01000002.1"/>
</dbReference>
<dbReference type="Pfam" id="PF11276">
    <property type="entry name" value="DUF3078"/>
    <property type="match status" value="1"/>
</dbReference>
<dbReference type="Proteomes" id="UP000183257">
    <property type="component" value="Unassembled WGS sequence"/>
</dbReference>
<proteinExistence type="predicted"/>
<evidence type="ECO:0000256" key="1">
    <source>
        <dbReference type="SAM" id="SignalP"/>
    </source>
</evidence>
<evidence type="ECO:0008006" key="4">
    <source>
        <dbReference type="Google" id="ProtNLM"/>
    </source>
</evidence>
<name>A0A1K1PMJ2_9FLAO</name>
<keyword evidence="3" id="KW-1185">Reference proteome</keyword>
<evidence type="ECO:0000313" key="2">
    <source>
        <dbReference type="EMBL" id="SFW48713.1"/>
    </source>
</evidence>
<gene>
    <name evidence="2" type="ORF">SAMN05660313_01994</name>
</gene>
<keyword evidence="1" id="KW-0732">Signal</keyword>
<sequence>MFKRVIVLLVLALCFSGVNAQVRNPLEVDSVKVDTTIVGTIVVRRNQEKIKQIPRGVKLANPRITYEANPRKQKFDWFKIPSFWDNKNHFGVAINEVAFVNWKAGGNNSISAIGDVKFVRNYKFRYVQWNNSLDLRFGLSAIEGEKLRKADDAIRFSSTFAYRRDTISNWYYSVKANFNSQFADGYKYPDTENIISKFMAPGYLFLGAGTSYIPEGKKFNLYISPITQKATFVLDDDLANSGAFGVKKAERDADGNITKKGEKSLMEFGFLVTNTWKTEVAKNMNLEHEVSLYTDYLNSFGNVDVDWELRLGMTVNEYIKATIGTNLLYDDDILFGEVVTDGVVTTRGRPKIQFKQLLGVGLSYDF</sequence>
<dbReference type="OrthoDB" id="1495718at2"/>
<protein>
    <recommendedName>
        <fullName evidence="4">DUF3078 domain-containing protein</fullName>
    </recommendedName>
</protein>
<organism evidence="2 3">
    <name type="scientific">Cellulophaga fucicola</name>
    <dbReference type="NCBI Taxonomy" id="76595"/>
    <lineage>
        <taxon>Bacteria</taxon>
        <taxon>Pseudomonadati</taxon>
        <taxon>Bacteroidota</taxon>
        <taxon>Flavobacteriia</taxon>
        <taxon>Flavobacteriales</taxon>
        <taxon>Flavobacteriaceae</taxon>
        <taxon>Cellulophaga</taxon>
    </lineage>
</organism>
<feature type="chain" id="PRO_5013086059" description="DUF3078 domain-containing protein" evidence="1">
    <location>
        <begin position="21"/>
        <end position="366"/>
    </location>
</feature>
<dbReference type="STRING" id="76595.SAMN05660313_01994"/>
<reference evidence="3" key="1">
    <citation type="submission" date="2016-11" db="EMBL/GenBank/DDBJ databases">
        <authorList>
            <person name="Varghese N."/>
            <person name="Submissions S."/>
        </authorList>
    </citation>
    <scope>NUCLEOTIDE SEQUENCE [LARGE SCALE GENOMIC DNA]</scope>
    <source>
        <strain evidence="3">DSM 24786</strain>
    </source>
</reference>
<dbReference type="EMBL" id="FPIY01000002">
    <property type="protein sequence ID" value="SFW48713.1"/>
    <property type="molecule type" value="Genomic_DNA"/>
</dbReference>
<dbReference type="InterPro" id="IPR021428">
    <property type="entry name" value="DUF3078"/>
</dbReference>
<feature type="signal peptide" evidence="1">
    <location>
        <begin position="1"/>
        <end position="20"/>
    </location>
</feature>
<dbReference type="AlphaFoldDB" id="A0A1K1PMJ2"/>
<accession>A0A1K1PMJ2</accession>
<evidence type="ECO:0000313" key="3">
    <source>
        <dbReference type="Proteomes" id="UP000183257"/>
    </source>
</evidence>